<accession>A0A2N4UKN2</accession>
<dbReference type="InterPro" id="IPR000524">
    <property type="entry name" value="Tscrpt_reg_HTH_GntR"/>
</dbReference>
<dbReference type="PANTHER" id="PTHR43537">
    <property type="entry name" value="TRANSCRIPTIONAL REGULATOR, GNTR FAMILY"/>
    <property type="match status" value="1"/>
</dbReference>
<feature type="domain" description="HTH gntR-type" evidence="4">
    <location>
        <begin position="11"/>
        <end position="79"/>
    </location>
</feature>
<evidence type="ECO:0000256" key="1">
    <source>
        <dbReference type="ARBA" id="ARBA00023015"/>
    </source>
</evidence>
<keyword evidence="1" id="KW-0805">Transcription regulation</keyword>
<gene>
    <name evidence="5" type="ORF">CR155_00375</name>
</gene>
<dbReference type="Pfam" id="PF00392">
    <property type="entry name" value="GntR"/>
    <property type="match status" value="1"/>
</dbReference>
<dbReference type="RefSeq" id="WP_102068029.1">
    <property type="nucleotide sequence ID" value="NZ_PDNV01000001.1"/>
</dbReference>
<dbReference type="GO" id="GO:0003700">
    <property type="term" value="F:DNA-binding transcription factor activity"/>
    <property type="evidence" value="ECO:0007669"/>
    <property type="project" value="InterPro"/>
</dbReference>
<dbReference type="SMART" id="SM00895">
    <property type="entry name" value="FCD"/>
    <property type="match status" value="1"/>
</dbReference>
<dbReference type="Proteomes" id="UP000234328">
    <property type="component" value="Unassembled WGS sequence"/>
</dbReference>
<dbReference type="CDD" id="cd07377">
    <property type="entry name" value="WHTH_GntR"/>
    <property type="match status" value="1"/>
</dbReference>
<dbReference type="SMART" id="SM00345">
    <property type="entry name" value="HTH_GNTR"/>
    <property type="match status" value="1"/>
</dbReference>
<keyword evidence="6" id="KW-1185">Reference proteome</keyword>
<protein>
    <submittedName>
        <fullName evidence="5">GntR family transcriptional regulator</fullName>
    </submittedName>
</protein>
<dbReference type="SUPFAM" id="SSF46785">
    <property type="entry name" value="Winged helix' DNA-binding domain"/>
    <property type="match status" value="1"/>
</dbReference>
<dbReference type="EMBL" id="PDNV01000001">
    <property type="protein sequence ID" value="PLC55548.1"/>
    <property type="molecule type" value="Genomic_DNA"/>
</dbReference>
<dbReference type="PROSITE" id="PS50949">
    <property type="entry name" value="HTH_GNTR"/>
    <property type="match status" value="1"/>
</dbReference>
<evidence type="ECO:0000256" key="2">
    <source>
        <dbReference type="ARBA" id="ARBA00023125"/>
    </source>
</evidence>
<dbReference type="OrthoDB" id="5296437at2"/>
<dbReference type="Gene3D" id="1.20.120.530">
    <property type="entry name" value="GntR ligand-binding domain-like"/>
    <property type="match status" value="1"/>
</dbReference>
<dbReference type="InterPro" id="IPR008920">
    <property type="entry name" value="TF_FadR/GntR_C"/>
</dbReference>
<dbReference type="AlphaFoldDB" id="A0A2N4UKN2"/>
<dbReference type="PRINTS" id="PR00035">
    <property type="entry name" value="HTHGNTR"/>
</dbReference>
<name>A0A2N4UKN2_9BURK</name>
<proteinExistence type="predicted"/>
<sequence>MNAPTTLPRNESLTHLVAQWLTEEIAQKRLQPGDKLPSEKQLCEQFSVSRSVVREAVSQLKSEGLVSSQQGRGVFVNERGNRQSFRLQTPSLGDTRNIAQIIELLVTIEGGAARYAALHHTPDDLKRIKRALIGMEYAIADERLGDEEDFAFHQAIVDATHNPHFITLNEYLEQYVRRLIRQARSNTATYHHNLVKAVQQEHMAIVQAIEARDPAAASSAAENHLRNAAQRLNTYIKV</sequence>
<dbReference type="Pfam" id="PF07729">
    <property type="entry name" value="FCD"/>
    <property type="match status" value="1"/>
</dbReference>
<dbReference type="InterPro" id="IPR011711">
    <property type="entry name" value="GntR_C"/>
</dbReference>
<dbReference type="InterPro" id="IPR036388">
    <property type="entry name" value="WH-like_DNA-bd_sf"/>
</dbReference>
<dbReference type="GO" id="GO:0003677">
    <property type="term" value="F:DNA binding"/>
    <property type="evidence" value="ECO:0007669"/>
    <property type="project" value="UniProtKB-KW"/>
</dbReference>
<evidence type="ECO:0000256" key="3">
    <source>
        <dbReference type="ARBA" id="ARBA00023163"/>
    </source>
</evidence>
<keyword evidence="3" id="KW-0804">Transcription</keyword>
<dbReference type="InterPro" id="IPR036390">
    <property type="entry name" value="WH_DNA-bd_sf"/>
</dbReference>
<dbReference type="SUPFAM" id="SSF48008">
    <property type="entry name" value="GntR ligand-binding domain-like"/>
    <property type="match status" value="1"/>
</dbReference>
<dbReference type="Gene3D" id="1.10.10.10">
    <property type="entry name" value="Winged helix-like DNA-binding domain superfamily/Winged helix DNA-binding domain"/>
    <property type="match status" value="1"/>
</dbReference>
<comment type="caution">
    <text evidence="5">The sequence shown here is derived from an EMBL/GenBank/DDBJ whole genome shotgun (WGS) entry which is preliminary data.</text>
</comment>
<dbReference type="PANTHER" id="PTHR43537:SF5">
    <property type="entry name" value="UXU OPERON TRANSCRIPTIONAL REGULATOR"/>
    <property type="match status" value="1"/>
</dbReference>
<evidence type="ECO:0000259" key="4">
    <source>
        <dbReference type="PROSITE" id="PS50949"/>
    </source>
</evidence>
<organism evidence="5 6">
    <name type="scientific">Pollutimonas nitritireducens</name>
    <dbReference type="NCBI Taxonomy" id="2045209"/>
    <lineage>
        <taxon>Bacteria</taxon>
        <taxon>Pseudomonadati</taxon>
        <taxon>Pseudomonadota</taxon>
        <taxon>Betaproteobacteria</taxon>
        <taxon>Burkholderiales</taxon>
        <taxon>Alcaligenaceae</taxon>
        <taxon>Pollutimonas</taxon>
    </lineage>
</organism>
<keyword evidence="2" id="KW-0238">DNA-binding</keyword>
<evidence type="ECO:0000313" key="6">
    <source>
        <dbReference type="Proteomes" id="UP000234328"/>
    </source>
</evidence>
<evidence type="ECO:0000313" key="5">
    <source>
        <dbReference type="EMBL" id="PLC55548.1"/>
    </source>
</evidence>
<reference evidence="5 6" key="1">
    <citation type="submission" date="2017-10" db="EMBL/GenBank/DDBJ databases">
        <title>Two draft genome sequences of Pusillimonas sp. strains isolated from a nitrate- and radionuclide-contaminated groundwater in Russia.</title>
        <authorList>
            <person name="Grouzdev D.S."/>
            <person name="Tourova T.P."/>
            <person name="Goeva M.A."/>
            <person name="Babich T.L."/>
            <person name="Sokolova D.S."/>
            <person name="Abdullin R."/>
            <person name="Poltaraus A.B."/>
            <person name="Toshchakov S.V."/>
            <person name="Nazina T.N."/>
        </authorList>
    </citation>
    <scope>NUCLEOTIDE SEQUENCE [LARGE SCALE GENOMIC DNA]</scope>
    <source>
        <strain evidence="5 6">JR1/69-2-13</strain>
    </source>
</reference>